<protein>
    <submittedName>
        <fullName evidence="1">Uncharacterized protein</fullName>
    </submittedName>
</protein>
<dbReference type="HOGENOM" id="CLU_2502517_0_0_1"/>
<gene>
    <name evidence="1" type="ordered locus">VIT_19s0027g00100</name>
</gene>
<dbReference type="AlphaFoldDB" id="D7SX18"/>
<sequence>MFLLMEAPLVSFNLGTSPPLTSTHVGKCHACHANTEMEKATKRSSRELGVGGWLYGVQQGWLCNIKVACMQGMGRKEAHGKWVGNE</sequence>
<keyword evidence="2" id="KW-1185">Reference proteome</keyword>
<accession>D7SX18</accession>
<organism evidence="1 2">
    <name type="scientific">Vitis vinifera</name>
    <name type="common">Grape</name>
    <dbReference type="NCBI Taxonomy" id="29760"/>
    <lineage>
        <taxon>Eukaryota</taxon>
        <taxon>Viridiplantae</taxon>
        <taxon>Streptophyta</taxon>
        <taxon>Embryophyta</taxon>
        <taxon>Tracheophyta</taxon>
        <taxon>Spermatophyta</taxon>
        <taxon>Magnoliopsida</taxon>
        <taxon>eudicotyledons</taxon>
        <taxon>Gunneridae</taxon>
        <taxon>Pentapetalae</taxon>
        <taxon>rosids</taxon>
        <taxon>Vitales</taxon>
        <taxon>Vitaceae</taxon>
        <taxon>Viteae</taxon>
        <taxon>Vitis</taxon>
    </lineage>
</organism>
<dbReference type="PaxDb" id="29760-VIT_19s0027g00100.t01"/>
<proteinExistence type="predicted"/>
<dbReference type="EMBL" id="FN595234">
    <property type="protein sequence ID" value="CBI21818.3"/>
    <property type="molecule type" value="Genomic_DNA"/>
</dbReference>
<dbReference type="InParanoid" id="D7SX18"/>
<dbReference type="Proteomes" id="UP000009183">
    <property type="component" value="Chromosome 19"/>
</dbReference>
<reference evidence="2" key="1">
    <citation type="journal article" date="2007" name="Nature">
        <title>The grapevine genome sequence suggests ancestral hexaploidization in major angiosperm phyla.</title>
        <authorList>
            <consortium name="The French-Italian Public Consortium for Grapevine Genome Characterization."/>
            <person name="Jaillon O."/>
            <person name="Aury J.-M."/>
            <person name="Noel B."/>
            <person name="Policriti A."/>
            <person name="Clepet C."/>
            <person name="Casagrande A."/>
            <person name="Choisne N."/>
            <person name="Aubourg S."/>
            <person name="Vitulo N."/>
            <person name="Jubin C."/>
            <person name="Vezzi A."/>
            <person name="Legeai F."/>
            <person name="Hugueney P."/>
            <person name="Dasilva C."/>
            <person name="Horner D."/>
            <person name="Mica E."/>
            <person name="Jublot D."/>
            <person name="Poulain J."/>
            <person name="Bruyere C."/>
            <person name="Billault A."/>
            <person name="Segurens B."/>
            <person name="Gouyvenoux M."/>
            <person name="Ugarte E."/>
            <person name="Cattonaro F."/>
            <person name="Anthouard V."/>
            <person name="Vico V."/>
            <person name="Del Fabbro C."/>
            <person name="Alaux M."/>
            <person name="Di Gaspero G."/>
            <person name="Dumas V."/>
            <person name="Felice N."/>
            <person name="Paillard S."/>
            <person name="Juman I."/>
            <person name="Moroldo M."/>
            <person name="Scalabrin S."/>
            <person name="Canaguier A."/>
            <person name="Le Clainche I."/>
            <person name="Malacrida G."/>
            <person name="Durand E."/>
            <person name="Pesole G."/>
            <person name="Laucou V."/>
            <person name="Chatelet P."/>
            <person name="Merdinoglu D."/>
            <person name="Delledonne M."/>
            <person name="Pezzotti M."/>
            <person name="Lecharny A."/>
            <person name="Scarpelli C."/>
            <person name="Artiguenave F."/>
            <person name="Pe M.E."/>
            <person name="Valle G."/>
            <person name="Morgante M."/>
            <person name="Caboche M."/>
            <person name="Adam-Blondon A.-F."/>
            <person name="Weissenbach J."/>
            <person name="Quetier F."/>
            <person name="Wincker P."/>
        </authorList>
    </citation>
    <scope>NUCLEOTIDE SEQUENCE [LARGE SCALE GENOMIC DNA]</scope>
    <source>
        <strain evidence="2">cv. Pinot noir / PN40024</strain>
    </source>
</reference>
<dbReference type="STRING" id="29760.D7SX18"/>
<name>D7SX18_VITVI</name>
<evidence type="ECO:0000313" key="1">
    <source>
        <dbReference type="EMBL" id="CBI21818.3"/>
    </source>
</evidence>
<evidence type="ECO:0000313" key="2">
    <source>
        <dbReference type="Proteomes" id="UP000009183"/>
    </source>
</evidence>